<comment type="caution">
    <text evidence="1">The sequence shown here is derived from an EMBL/GenBank/DDBJ whole genome shotgun (WGS) entry which is preliminary data.</text>
</comment>
<evidence type="ECO:0000313" key="1">
    <source>
        <dbReference type="EMBL" id="OZG48868.1"/>
    </source>
</evidence>
<organism evidence="1 2">
    <name type="scientific">Pseudoscardovia suis</name>
    <dbReference type="NCBI Taxonomy" id="987063"/>
    <lineage>
        <taxon>Bacteria</taxon>
        <taxon>Bacillati</taxon>
        <taxon>Actinomycetota</taxon>
        <taxon>Actinomycetes</taxon>
        <taxon>Bifidobacteriales</taxon>
        <taxon>Bifidobacteriaceae</taxon>
        <taxon>Pseudoscardovia</taxon>
    </lineage>
</organism>
<protein>
    <submittedName>
        <fullName evidence="1">Uncharacterized protein</fullName>
    </submittedName>
</protein>
<evidence type="ECO:0000313" key="2">
    <source>
        <dbReference type="Proteomes" id="UP000216454"/>
    </source>
</evidence>
<dbReference type="Proteomes" id="UP000216454">
    <property type="component" value="Unassembled WGS sequence"/>
</dbReference>
<keyword evidence="2" id="KW-1185">Reference proteome</keyword>
<dbReference type="AlphaFoldDB" id="A0A261EPT4"/>
<dbReference type="RefSeq" id="WP_094691996.1">
    <property type="nucleotide sequence ID" value="NZ_MWWQ01000019.1"/>
</dbReference>
<sequence>MIGTSTDVITPSMVRLAMSNLWVEAASQLPEDEGWHTELSKDNTLLHVWHSDDPGNRLEISLDTQSGDLIATHTVHGTVETSRWDGATGSVTDRYRLVRRMLRTNI</sequence>
<reference evidence="1 2" key="1">
    <citation type="journal article" date="2017" name="BMC Genomics">
        <title>Comparative genomic and phylogenomic analyses of the Bifidobacteriaceae family.</title>
        <authorList>
            <person name="Lugli G.A."/>
            <person name="Milani C."/>
            <person name="Turroni F."/>
            <person name="Duranti S."/>
            <person name="Mancabelli L."/>
            <person name="Mangifesta M."/>
            <person name="Ferrario C."/>
            <person name="Modesto M."/>
            <person name="Mattarelli P."/>
            <person name="Jiri K."/>
            <person name="van Sinderen D."/>
            <person name="Ventura M."/>
        </authorList>
    </citation>
    <scope>NUCLEOTIDE SEQUENCE [LARGE SCALE GENOMIC DNA]</scope>
    <source>
        <strain evidence="1 2">DSM 24744</strain>
    </source>
</reference>
<name>A0A261EPT4_9BIFI</name>
<accession>A0A261EPT4</accession>
<gene>
    <name evidence="1" type="ORF">PSSU_1692</name>
</gene>
<proteinExistence type="predicted"/>
<dbReference type="EMBL" id="MWWQ01000019">
    <property type="protein sequence ID" value="OZG48868.1"/>
    <property type="molecule type" value="Genomic_DNA"/>
</dbReference>